<name>C3KAG8_PSEFS</name>
<evidence type="ECO:0000313" key="2">
    <source>
        <dbReference type="EMBL" id="CAY46439.1"/>
    </source>
</evidence>
<dbReference type="AlphaFoldDB" id="C3KAG8"/>
<dbReference type="Proteomes" id="UP001152918">
    <property type="component" value="Chromosome"/>
</dbReference>
<accession>C3KAG8</accession>
<dbReference type="EMBL" id="OV986001">
    <property type="protein sequence ID" value="CAI2794494.1"/>
    <property type="molecule type" value="Genomic_DNA"/>
</dbReference>
<dbReference type="Gene3D" id="3.40.1580.10">
    <property type="entry name" value="SMI1/KNR4-like"/>
    <property type="match status" value="1"/>
</dbReference>
<evidence type="ECO:0000313" key="1">
    <source>
        <dbReference type="EMBL" id="CAI2794494.1"/>
    </source>
</evidence>
<protein>
    <recommendedName>
        <fullName evidence="3">Knr4/Smi1-like domain-containing protein</fullName>
    </recommendedName>
</protein>
<gene>
    <name evidence="2" type="ordered locus">PFLU_0153</name>
</gene>
<dbReference type="SUPFAM" id="SSF160631">
    <property type="entry name" value="SMI1/KNR4-like"/>
    <property type="match status" value="1"/>
</dbReference>
<dbReference type="EMBL" id="AM181176">
    <property type="protein sequence ID" value="CAY46439.1"/>
    <property type="molecule type" value="Genomic_DNA"/>
</dbReference>
<proteinExistence type="predicted"/>
<reference evidence="1" key="2">
    <citation type="submission" date="2023-10" db="EMBL/GenBank/DDBJ databases">
        <authorList>
            <person name="Fortmann-Grote C."/>
        </authorList>
    </citation>
    <scope>NUCLEOTIDE SEQUENCE</scope>
    <source>
        <strain evidence="1">SBW25</strain>
    </source>
</reference>
<sequence>MREQAPSCAGQLGLCVVSMEYMLNIRELIKHITSAEQYEGDYGSCISDRDLILSGVEFSHRDSVPDDYLEFLEQFGFGDLDSALYIEDGPVKYAAIAKCEVDAYRHMYVFASSGSGVLYAFDAENDWSIVEIDPELDGATVLFEDFSSFMLSQLEAVKGYVDWRAAQ</sequence>
<dbReference type="KEGG" id="pfs:PFLU_0153"/>
<reference evidence="2" key="1">
    <citation type="journal article" date="2009" name="Genome Biol.">
        <title>Genomic and genetic analyses of diversity and plant interactions of Pseudomonas fluorescens.</title>
        <authorList>
            <person name="Silby M.W."/>
            <person name="Cerdeno-Tarraga A.M."/>
            <person name="Vernikos G.S."/>
            <person name="Giddens S.R."/>
            <person name="Jackson R.W."/>
            <person name="Preston G.M."/>
            <person name="Zhang X.X."/>
            <person name="Moon C.D."/>
            <person name="Gehrig S.M."/>
            <person name="Godfrey S.A."/>
            <person name="Knight C.G."/>
            <person name="Malone J.G."/>
            <person name="Robinson Z."/>
            <person name="Spiers A.J."/>
            <person name="Harris S."/>
            <person name="Challis G.L."/>
            <person name="Yaxley A.M."/>
            <person name="Harris D."/>
            <person name="Seeger K."/>
            <person name="Murphy L."/>
            <person name="Rutter S."/>
            <person name="Squares R."/>
            <person name="Quail M.A."/>
            <person name="Saunders E."/>
            <person name="Mavromatis K."/>
            <person name="Brettin T.S."/>
            <person name="Bentley S.D."/>
            <person name="Hothersall J."/>
            <person name="Stephens E."/>
            <person name="Thomas C.M."/>
            <person name="Parkhill J."/>
            <person name="Levy S.B."/>
            <person name="Rainey P.B."/>
            <person name="Thomson N.R."/>
        </authorList>
    </citation>
    <scope>NUCLEOTIDE SEQUENCE [LARGE SCALE GENOMIC DNA]</scope>
    <source>
        <strain evidence="2">SBW25</strain>
    </source>
</reference>
<dbReference type="HOGENOM" id="CLU_1593157_0_0_6"/>
<evidence type="ECO:0008006" key="3">
    <source>
        <dbReference type="Google" id="ProtNLM"/>
    </source>
</evidence>
<organism evidence="2">
    <name type="scientific">Pseudomonas fluorescens (strain SBW25)</name>
    <dbReference type="NCBI Taxonomy" id="216595"/>
    <lineage>
        <taxon>Bacteria</taxon>
        <taxon>Pseudomonadati</taxon>
        <taxon>Pseudomonadota</taxon>
        <taxon>Gammaproteobacteria</taxon>
        <taxon>Pseudomonadales</taxon>
        <taxon>Pseudomonadaceae</taxon>
        <taxon>Pseudomonas</taxon>
    </lineage>
</organism>
<dbReference type="InterPro" id="IPR037883">
    <property type="entry name" value="Knr4/Smi1-like_sf"/>
</dbReference>